<dbReference type="EMBL" id="DTAD01000058">
    <property type="protein sequence ID" value="HGN90541.1"/>
    <property type="molecule type" value="Genomic_DNA"/>
</dbReference>
<reference evidence="2" key="1">
    <citation type="journal article" date="2020" name="mSystems">
        <title>Genome- and Community-Level Interaction Insights into Carbon Utilization and Element Cycling Functions of Hydrothermarchaeota in Hydrothermal Sediment.</title>
        <authorList>
            <person name="Zhou Z."/>
            <person name="Liu Y."/>
            <person name="Xu W."/>
            <person name="Pan J."/>
            <person name="Luo Z.H."/>
            <person name="Li M."/>
        </authorList>
    </citation>
    <scope>NUCLEOTIDE SEQUENCE [LARGE SCALE GENOMIC DNA]</scope>
    <source>
        <strain evidence="2">SpSt-613</strain>
        <strain evidence="1">SpSt-669</strain>
    </source>
</reference>
<dbReference type="EMBL" id="DTCM01000053">
    <property type="protein sequence ID" value="HGL40831.1"/>
    <property type="molecule type" value="Genomic_DNA"/>
</dbReference>
<sequence length="61" mass="6955">MVECPYCGEGLPFTGEFQVDWWEKIGVVKVKCSCGKEFEHKFMYVGTYDPGAEDFIEHGCP</sequence>
<organism evidence="2">
    <name type="scientific">Caldiarchaeum subterraneum</name>
    <dbReference type="NCBI Taxonomy" id="311458"/>
    <lineage>
        <taxon>Archaea</taxon>
        <taxon>Nitrososphaerota</taxon>
        <taxon>Candidatus Caldarchaeales</taxon>
        <taxon>Candidatus Caldarchaeaceae</taxon>
        <taxon>Candidatus Caldarchaeum</taxon>
    </lineage>
</organism>
<protein>
    <submittedName>
        <fullName evidence="2">Uncharacterized protein</fullName>
    </submittedName>
</protein>
<evidence type="ECO:0000313" key="1">
    <source>
        <dbReference type="EMBL" id="HGL40831.1"/>
    </source>
</evidence>
<proteinExistence type="predicted"/>
<dbReference type="AlphaFoldDB" id="A0A7C4E276"/>
<accession>A0A7C4E276</accession>
<gene>
    <name evidence="2" type="ORF">ENT82_05375</name>
    <name evidence="1" type="ORF">ENU43_04110</name>
</gene>
<evidence type="ECO:0000313" key="2">
    <source>
        <dbReference type="EMBL" id="HGN90541.1"/>
    </source>
</evidence>
<comment type="caution">
    <text evidence="2">The sequence shown here is derived from an EMBL/GenBank/DDBJ whole genome shotgun (WGS) entry which is preliminary data.</text>
</comment>
<name>A0A7C4E276_CALS0</name>